<sequence length="285" mass="32743">MERDNFLKSTTRILAERVGYRCSNPNCRAYTVGPNEKENKSTSVGEAAHICAAAGGGARYDESMTSVQRSDISNGLWLCSNCSDLIDKDYENYSVQLLKKWKAEAELEMYQNIKGGKRSTAEKHEGSPYLEVDLRYNSSGRWNEGYSYKNPREVGENGEEVMIIGFDTDPIIYWKLDWEYSLFIYNNSSYPAYNIQVDQISNHQFSQISRLPKINNLQQMGKMELTAEYISRMEGIYKEADEYLKHRIPEALDGLQLQITYLDEKRETHTTLVTIKGQDVISQKV</sequence>
<dbReference type="AlphaFoldDB" id="A0A4R0NIX1"/>
<dbReference type="OrthoDB" id="5379188at2"/>
<name>A0A4R0NIX1_9SPHI</name>
<reference evidence="1 2" key="1">
    <citation type="submission" date="2019-02" db="EMBL/GenBank/DDBJ databases">
        <title>Pedobacter sp. RP-3-11 sp. nov., isolated from Arctic soil.</title>
        <authorList>
            <person name="Dahal R.H."/>
        </authorList>
    </citation>
    <scope>NUCLEOTIDE SEQUENCE [LARGE SCALE GENOMIC DNA]</scope>
    <source>
        <strain evidence="1 2">RP-3-11</strain>
    </source>
</reference>
<keyword evidence="2" id="KW-1185">Reference proteome</keyword>
<protein>
    <recommendedName>
        <fullName evidence="3">HNH endonuclease</fullName>
    </recommendedName>
</protein>
<gene>
    <name evidence="1" type="ORF">EZ449_21330</name>
</gene>
<evidence type="ECO:0008006" key="3">
    <source>
        <dbReference type="Google" id="ProtNLM"/>
    </source>
</evidence>
<proteinExistence type="predicted"/>
<dbReference type="EMBL" id="SJSN01000028">
    <property type="protein sequence ID" value="TCC99757.1"/>
    <property type="molecule type" value="Genomic_DNA"/>
</dbReference>
<evidence type="ECO:0000313" key="1">
    <source>
        <dbReference type="EMBL" id="TCC99757.1"/>
    </source>
</evidence>
<dbReference type="Proteomes" id="UP000291485">
    <property type="component" value="Unassembled WGS sequence"/>
</dbReference>
<dbReference type="RefSeq" id="WP_131562739.1">
    <property type="nucleotide sequence ID" value="NZ_SJSN01000028.1"/>
</dbReference>
<organism evidence="1 2">
    <name type="scientific">Pedobacter frigidisoli</name>
    <dbReference type="NCBI Taxonomy" id="2530455"/>
    <lineage>
        <taxon>Bacteria</taxon>
        <taxon>Pseudomonadati</taxon>
        <taxon>Bacteroidota</taxon>
        <taxon>Sphingobacteriia</taxon>
        <taxon>Sphingobacteriales</taxon>
        <taxon>Sphingobacteriaceae</taxon>
        <taxon>Pedobacter</taxon>
    </lineage>
</organism>
<evidence type="ECO:0000313" key="2">
    <source>
        <dbReference type="Proteomes" id="UP000291485"/>
    </source>
</evidence>
<comment type="caution">
    <text evidence="1">The sequence shown here is derived from an EMBL/GenBank/DDBJ whole genome shotgun (WGS) entry which is preliminary data.</text>
</comment>
<accession>A0A4R0NIX1</accession>